<geneLocation type="plasmid" evidence="4">
    <name>unnamed1</name>
</geneLocation>
<dbReference type="Gene3D" id="3.30.1330.120">
    <property type="entry name" value="2-methylcitrate dehydratase PrpD"/>
    <property type="match status" value="1"/>
</dbReference>
<proteinExistence type="inferred from homology"/>
<organism evidence="4">
    <name type="scientific">Streptomyces sp. R02</name>
    <dbReference type="NCBI Taxonomy" id="3238623"/>
    <lineage>
        <taxon>Bacteria</taxon>
        <taxon>Bacillati</taxon>
        <taxon>Actinomycetota</taxon>
        <taxon>Actinomycetes</taxon>
        <taxon>Kitasatosporales</taxon>
        <taxon>Streptomycetaceae</taxon>
        <taxon>Streptomyces</taxon>
    </lineage>
</organism>
<dbReference type="InterPro" id="IPR005656">
    <property type="entry name" value="MmgE_PrpD"/>
</dbReference>
<evidence type="ECO:0000313" key="4">
    <source>
        <dbReference type="EMBL" id="XDP98466.1"/>
    </source>
</evidence>
<name>A0AB39M033_9ACTN</name>
<gene>
    <name evidence="4" type="ORF">AB5J57_33730</name>
</gene>
<evidence type="ECO:0000256" key="1">
    <source>
        <dbReference type="ARBA" id="ARBA00006174"/>
    </source>
</evidence>
<feature type="domain" description="MmgE/PrpD N-terminal" evidence="2">
    <location>
        <begin position="24"/>
        <end position="263"/>
    </location>
</feature>
<dbReference type="InterPro" id="IPR036148">
    <property type="entry name" value="MmgE/PrpD_sf"/>
</dbReference>
<dbReference type="PANTHER" id="PTHR16943:SF8">
    <property type="entry name" value="2-METHYLCITRATE DEHYDRATASE"/>
    <property type="match status" value="1"/>
</dbReference>
<dbReference type="AlphaFoldDB" id="A0AB39M033"/>
<dbReference type="RefSeq" id="WP_369153544.1">
    <property type="nucleotide sequence ID" value="NZ_CP163430.1"/>
</dbReference>
<dbReference type="SUPFAM" id="SSF103378">
    <property type="entry name" value="2-methylcitrate dehydratase PrpD"/>
    <property type="match status" value="1"/>
</dbReference>
<dbReference type="InterPro" id="IPR042188">
    <property type="entry name" value="MmgE/PrpD_sf_2"/>
</dbReference>
<reference evidence="4" key="1">
    <citation type="submission" date="2024-07" db="EMBL/GenBank/DDBJ databases">
        <authorList>
            <person name="Yu S.T."/>
        </authorList>
    </citation>
    <scope>NUCLEOTIDE SEQUENCE</scope>
    <source>
        <strain evidence="4">R02</strain>
        <plasmid evidence="4">unnamed1</plasmid>
    </source>
</reference>
<dbReference type="InterPro" id="IPR045336">
    <property type="entry name" value="MmgE_PrpD_N"/>
</dbReference>
<dbReference type="InterPro" id="IPR042183">
    <property type="entry name" value="MmgE/PrpD_sf_1"/>
</dbReference>
<evidence type="ECO:0000259" key="2">
    <source>
        <dbReference type="Pfam" id="PF03972"/>
    </source>
</evidence>
<keyword evidence="4" id="KW-0614">Plasmid</keyword>
<protein>
    <submittedName>
        <fullName evidence="4">MmgE/PrpD family protein</fullName>
    </submittedName>
</protein>
<dbReference type="GO" id="GO:0016829">
    <property type="term" value="F:lyase activity"/>
    <property type="evidence" value="ECO:0007669"/>
    <property type="project" value="InterPro"/>
</dbReference>
<accession>A0AB39M033</accession>
<dbReference type="Gene3D" id="1.10.4100.10">
    <property type="entry name" value="2-methylcitrate dehydratase PrpD"/>
    <property type="match status" value="1"/>
</dbReference>
<sequence length="483" mass="51883">MTPEPTDPPSGATVPTDPEGVTGQLAAWIADLRYDDVPEVVRERARHLLLDGLACALVGARLPWSERAVHAVLSLEGDGDVPVLGWDLTTSAPAACLLNGTFIQGFELDDYHARAPLHSNSLVVPSAISTLTTLDRTVSGRELLTALIAGYEVGPRVGLALHGAEMLSRGWHSGAVFGTHASAATSAWLRRLDAARVEDALGLAATQSAGLMAAQYEAMSKRMHHGFSSRNGLYAAALAEAGYTGIKRVYEREYGGFLTTFGEGHAPRADLITDRLGEGWVLMDTGVKAYAAMAATHAPVDCALEARSRGLSPEDIASISIEVSHAAFHHGWWKPEPPLETIGAQMNIGYTVAVALLDGRVLAEQFTRERVGADDVWSLLDRIDVRHCEDFDSPRDRFRARMRLDLRGGDRVEIEVDGPLGGPTRPLSNVDVVTKARRLAATLDVSARWERIEEMVLGLDFLPDASVLVGDLAASVPALPVTL</sequence>
<dbReference type="Pfam" id="PF19305">
    <property type="entry name" value="MmgE_PrpD_C"/>
    <property type="match status" value="1"/>
</dbReference>
<feature type="domain" description="MmgE/PrpD C-terminal" evidence="3">
    <location>
        <begin position="290"/>
        <end position="459"/>
    </location>
</feature>
<dbReference type="PANTHER" id="PTHR16943">
    <property type="entry name" value="2-METHYLCITRATE DEHYDRATASE-RELATED"/>
    <property type="match status" value="1"/>
</dbReference>
<evidence type="ECO:0000259" key="3">
    <source>
        <dbReference type="Pfam" id="PF19305"/>
    </source>
</evidence>
<dbReference type="Pfam" id="PF03972">
    <property type="entry name" value="MmgE_PrpD_N"/>
    <property type="match status" value="1"/>
</dbReference>
<dbReference type="EMBL" id="CP163430">
    <property type="protein sequence ID" value="XDP98466.1"/>
    <property type="molecule type" value="Genomic_DNA"/>
</dbReference>
<comment type="similarity">
    <text evidence="1">Belongs to the PrpD family.</text>
</comment>
<dbReference type="InterPro" id="IPR045337">
    <property type="entry name" value="MmgE_PrpD_C"/>
</dbReference>